<evidence type="ECO:0000256" key="2">
    <source>
        <dbReference type="ARBA" id="ARBA00010720"/>
    </source>
</evidence>
<dbReference type="GO" id="GO:0005198">
    <property type="term" value="F:structural molecule activity"/>
    <property type="evidence" value="ECO:0007669"/>
    <property type="project" value="InterPro"/>
</dbReference>
<dbReference type="VEuPathDB" id="CryptoDB:Vbra_15730"/>
<dbReference type="InParanoid" id="A0A0G4FMB9"/>
<dbReference type="Gene3D" id="1.25.10.10">
    <property type="entry name" value="Leucine-rich Repeat Variant"/>
    <property type="match status" value="2"/>
</dbReference>
<evidence type="ECO:0000313" key="18">
    <source>
        <dbReference type="EMBL" id="CEM15171.1"/>
    </source>
</evidence>
<dbReference type="PIRSF" id="PIRSF037093">
    <property type="entry name" value="Coatomer_gamma_subunit"/>
    <property type="match status" value="1"/>
</dbReference>
<keyword evidence="19" id="KW-1185">Reference proteome</keyword>
<evidence type="ECO:0000256" key="6">
    <source>
        <dbReference type="ARBA" id="ARBA00022737"/>
    </source>
</evidence>
<dbReference type="InterPro" id="IPR037067">
    <property type="entry name" value="Coatomer_gsu_app_sf"/>
</dbReference>
<reference evidence="18 19" key="1">
    <citation type="submission" date="2014-11" db="EMBL/GenBank/DDBJ databases">
        <authorList>
            <person name="Zhu J."/>
            <person name="Qi W."/>
            <person name="Song R."/>
        </authorList>
    </citation>
    <scope>NUCLEOTIDE SEQUENCE [LARGE SCALE GENOMIC DNA]</scope>
</reference>
<dbReference type="Pfam" id="PF16381">
    <property type="entry name" value="Coatomer_g_Cpla"/>
    <property type="match status" value="1"/>
</dbReference>
<dbReference type="InterPro" id="IPR002553">
    <property type="entry name" value="Clathrin/coatomer_adapt-like_N"/>
</dbReference>
<dbReference type="SUPFAM" id="SSF49348">
    <property type="entry name" value="Clathrin adaptor appendage domain"/>
    <property type="match status" value="1"/>
</dbReference>
<dbReference type="InterPro" id="IPR013040">
    <property type="entry name" value="Coatomer_gsu_app_Ig-like_dom"/>
</dbReference>
<accession>A0A0G4FMB9</accession>
<dbReference type="InterPro" id="IPR016024">
    <property type="entry name" value="ARM-type_fold"/>
</dbReference>
<evidence type="ECO:0000256" key="11">
    <source>
        <dbReference type="ARBA" id="ARBA00023329"/>
    </source>
</evidence>
<evidence type="ECO:0000256" key="8">
    <source>
        <dbReference type="ARBA" id="ARBA00022927"/>
    </source>
</evidence>
<dbReference type="Gene3D" id="3.30.310.10">
    <property type="entry name" value="TATA-Binding Protein"/>
    <property type="match status" value="1"/>
</dbReference>
<keyword evidence="5 13" id="KW-0963">Cytoplasm</keyword>
<dbReference type="GO" id="GO:0000139">
    <property type="term" value="C:Golgi membrane"/>
    <property type="evidence" value="ECO:0007669"/>
    <property type="project" value="UniProtKB-SubCell"/>
</dbReference>
<evidence type="ECO:0000256" key="1">
    <source>
        <dbReference type="ARBA" id="ARBA00004255"/>
    </source>
</evidence>
<feature type="compositionally biased region" description="Low complexity" evidence="14">
    <location>
        <begin position="639"/>
        <end position="655"/>
    </location>
</feature>
<evidence type="ECO:0000256" key="10">
    <source>
        <dbReference type="ARBA" id="ARBA00023136"/>
    </source>
</evidence>
<dbReference type="Pfam" id="PF01602">
    <property type="entry name" value="Adaptin_N"/>
    <property type="match status" value="1"/>
</dbReference>
<dbReference type="OMA" id="DFIEDCE"/>
<dbReference type="GO" id="GO:0030126">
    <property type="term" value="C:COPI vesicle coat"/>
    <property type="evidence" value="ECO:0007669"/>
    <property type="project" value="InterPro"/>
</dbReference>
<evidence type="ECO:0000256" key="13">
    <source>
        <dbReference type="PIRNR" id="PIRNR037093"/>
    </source>
</evidence>
<dbReference type="InterPro" id="IPR032154">
    <property type="entry name" value="Coatomer_g_Cpla"/>
</dbReference>
<comment type="function">
    <text evidence="12 13">The coatomer is a cytosolic protein complex that binds to dilysine motifs and reversibly associates with Golgi non-clathrin-coated vesicles, which further mediate biosynthetic protein transport from the ER, via the Golgi up to the trans Golgi network. Coatomer complex is required for budding from Golgi membranes, and is essential for the retrograde Golgi-to-ER transport of dilysine-tagged proteins.</text>
</comment>
<evidence type="ECO:0000256" key="12">
    <source>
        <dbReference type="ARBA" id="ARBA00025536"/>
    </source>
</evidence>
<evidence type="ECO:0000256" key="4">
    <source>
        <dbReference type="ARBA" id="ARBA00022448"/>
    </source>
</evidence>
<name>A0A0G4FMB9_VITBC</name>
<dbReference type="Gene3D" id="2.60.40.1480">
    <property type="entry name" value="Coatomer, gamma subunit, appendage domain"/>
    <property type="match status" value="1"/>
</dbReference>
<feature type="domain" description="Coatomer gamma subunit appendage Ig-like subdomain" evidence="16">
    <location>
        <begin position="661"/>
        <end position="803"/>
    </location>
</feature>
<dbReference type="GO" id="GO:0005793">
    <property type="term" value="C:endoplasmic reticulum-Golgi intermediate compartment"/>
    <property type="evidence" value="ECO:0007669"/>
    <property type="project" value="TreeGrafter"/>
</dbReference>
<dbReference type="InterPro" id="IPR012295">
    <property type="entry name" value="TBP_dom_sf"/>
</dbReference>
<evidence type="ECO:0000256" key="9">
    <source>
        <dbReference type="ARBA" id="ARBA00023034"/>
    </source>
</evidence>
<dbReference type="InterPro" id="IPR011989">
    <property type="entry name" value="ARM-like"/>
</dbReference>
<dbReference type="Pfam" id="PF08752">
    <property type="entry name" value="COP-gamma_platf"/>
    <property type="match status" value="1"/>
</dbReference>
<keyword evidence="6" id="KW-0677">Repeat</keyword>
<comment type="subcellular location">
    <subcellularLocation>
        <location evidence="13">Cytoplasm</location>
    </subcellularLocation>
    <subcellularLocation>
        <location evidence="1 13">Golgi apparatus membrane</location>
        <topology evidence="1 13">Peripheral membrane protein</topology>
        <orientation evidence="1 13">Cytoplasmic side</orientation>
    </subcellularLocation>
    <subcellularLocation>
        <location evidence="13">Cytoplasmic vesicle</location>
        <location evidence="13">COPI-coated vesicle membrane</location>
        <topology evidence="13">Peripheral membrane protein</topology>
        <orientation evidence="13">Cytoplasmic side</orientation>
    </subcellularLocation>
</comment>
<evidence type="ECO:0000259" key="15">
    <source>
        <dbReference type="Pfam" id="PF01602"/>
    </source>
</evidence>
<dbReference type="InterPro" id="IPR009028">
    <property type="entry name" value="Coatomer/calthrin_app_sub_C"/>
</dbReference>
<keyword evidence="11 13" id="KW-0968">Cytoplasmic vesicle</keyword>
<dbReference type="GO" id="GO:0009306">
    <property type="term" value="P:protein secretion"/>
    <property type="evidence" value="ECO:0007669"/>
    <property type="project" value="TreeGrafter"/>
</dbReference>
<organism evidence="18 19">
    <name type="scientific">Vitrella brassicaformis (strain CCMP3155)</name>
    <dbReference type="NCBI Taxonomy" id="1169540"/>
    <lineage>
        <taxon>Eukaryota</taxon>
        <taxon>Sar</taxon>
        <taxon>Alveolata</taxon>
        <taxon>Colpodellida</taxon>
        <taxon>Vitrellaceae</taxon>
        <taxon>Vitrella</taxon>
    </lineage>
</organism>
<dbReference type="GO" id="GO:0006891">
    <property type="term" value="P:intra-Golgi vesicle-mediated transport"/>
    <property type="evidence" value="ECO:0007669"/>
    <property type="project" value="TreeGrafter"/>
</dbReference>
<proteinExistence type="inferred from homology"/>
<keyword evidence="8 13" id="KW-0653">Protein transport</keyword>
<comment type="subunit">
    <text evidence="3">Oligomeric complex that consists of at least the alpha, beta, beta', gamma, delta, epsilon and zeta subunits.</text>
</comment>
<dbReference type="STRING" id="1169540.A0A0G4FMB9"/>
<evidence type="ECO:0000259" key="17">
    <source>
        <dbReference type="Pfam" id="PF16381"/>
    </source>
</evidence>
<keyword evidence="7 13" id="KW-0931">ER-Golgi transport</keyword>
<dbReference type="PANTHER" id="PTHR10261">
    <property type="entry name" value="COATOMER SUBUNIT GAMMA"/>
    <property type="match status" value="1"/>
</dbReference>
<evidence type="ECO:0000256" key="14">
    <source>
        <dbReference type="SAM" id="MobiDB-lite"/>
    </source>
</evidence>
<gene>
    <name evidence="18" type="ORF">Vbra_15730</name>
</gene>
<sequence>MNAQTIREKITAAVKENFKSEEKPFVNPYAGEKSTVLLETRAFSEPHLNAKKCCHLLTKVLYLITQGEKLSSKETTDLFFGATKLFQSSSERLRRMTYLLIKSIKVSETEVFIVTSTLTKDMSSKSDCYRANAIRVLSRILDPSMAAQIDRYLKNAIVDKSPFVASAAIICGINLMRSAPEVVRRWVNEVTESVSSKSPMVQFHALGLLYELKRNDRLALHKVVSQLTKSFGKSPMAECLLIRYATQVLKAERDSALEHALMDYLESCLRHKSEMAMFEAAKAFCELAVVDEQGSGGATVFGYDMLPALTVLQIFLTSPKPVVRFASIRMLNKLAQVRPHVVSRCNVDMEPLLTDQNRNIATLALTTLLKTGHESNVDRLIKQITTFMTEISDNFKVEVVRAVKTLCLTYPSKYKVLMAFLSSNLREEGSAEFKKDIVDALILLVEQIPQAKETGLLHLCEFIEDCEYPSLCTKILSFLGNETPTTSSPSKFIRFIYNRLILENALVRAAGVDALTKIALKCPTLKKDILTLLESCTTDNDDEVRDRTNLYCNMLEGKMGGKDGDLLVEFNGVLMKADLEFSLDALCQTLEAHIAAQPELPFDVKAVPTEEAYESQKAAMQAINAAKQQAQTKAKEPTKAPAAGKAEAPSPVSAPSAPDIAAKVADLISAEDLGALQHSCKPKLATESEAEYVVQVIKHMYINHVVLEFVTTNTLQDQVLEDVDIKFTIGDPSSWGELGRLGIEALPYDRPASAYVVLQKMHEGDDGLRTLLGTFQAALDYTVKEEGDDLGYRDTYPMENVTIAMGDYMVPRHLRPGEFKSMWESLQQADEAVSKFSLNFKTLESAATGLTTSLNMAPCDKSDKVDTTARGHTLLLSGTFIGGLQVLCKALIGLDQSYGCLLKLACRSKNPAASQAIVHSVE</sequence>
<feature type="domain" description="Coatomer subunit gamma C-terminal" evidence="17">
    <location>
        <begin position="806"/>
        <end position="921"/>
    </location>
</feature>
<evidence type="ECO:0000313" key="19">
    <source>
        <dbReference type="Proteomes" id="UP000041254"/>
    </source>
</evidence>
<dbReference type="GO" id="GO:0005783">
    <property type="term" value="C:endoplasmic reticulum"/>
    <property type="evidence" value="ECO:0007669"/>
    <property type="project" value="TreeGrafter"/>
</dbReference>
<dbReference type="SUPFAM" id="SSF55711">
    <property type="entry name" value="Subdomain of clathrin and coatomer appendage domain"/>
    <property type="match status" value="1"/>
</dbReference>
<keyword evidence="9 13" id="KW-0333">Golgi apparatus</keyword>
<evidence type="ECO:0000256" key="5">
    <source>
        <dbReference type="ARBA" id="ARBA00022490"/>
    </source>
</evidence>
<evidence type="ECO:0000259" key="16">
    <source>
        <dbReference type="Pfam" id="PF08752"/>
    </source>
</evidence>
<keyword evidence="4 13" id="KW-0813">Transport</keyword>
<dbReference type="GO" id="GO:0006886">
    <property type="term" value="P:intracellular protein transport"/>
    <property type="evidence" value="ECO:0007669"/>
    <property type="project" value="InterPro"/>
</dbReference>
<dbReference type="FunCoup" id="A0A0G4FMB9">
    <property type="interactions" value="594"/>
</dbReference>
<dbReference type="FunFam" id="1.25.10.10:FF:000382">
    <property type="entry name" value="Coatomer subunit gamma"/>
    <property type="match status" value="1"/>
</dbReference>
<dbReference type="EMBL" id="CDMY01000466">
    <property type="protein sequence ID" value="CEM15171.1"/>
    <property type="molecule type" value="Genomic_DNA"/>
</dbReference>
<dbReference type="PhylomeDB" id="A0A0G4FMB9"/>
<dbReference type="PANTHER" id="PTHR10261:SF0">
    <property type="entry name" value="COATOMER SUBUNIT GAMMA-2"/>
    <property type="match status" value="1"/>
</dbReference>
<dbReference type="OrthoDB" id="6537869at2759"/>
<feature type="region of interest" description="Disordered" evidence="14">
    <location>
        <begin position="624"/>
        <end position="655"/>
    </location>
</feature>
<dbReference type="AlphaFoldDB" id="A0A0G4FMB9"/>
<keyword evidence="10 13" id="KW-0472">Membrane</keyword>
<evidence type="ECO:0000256" key="3">
    <source>
        <dbReference type="ARBA" id="ARBA00011775"/>
    </source>
</evidence>
<evidence type="ECO:0000256" key="7">
    <source>
        <dbReference type="ARBA" id="ARBA00022892"/>
    </source>
</evidence>
<dbReference type="InterPro" id="IPR013041">
    <property type="entry name" value="Clathrin_app_Ig-like_sf"/>
</dbReference>
<dbReference type="SUPFAM" id="SSF48371">
    <property type="entry name" value="ARM repeat"/>
    <property type="match status" value="1"/>
</dbReference>
<protein>
    <recommendedName>
        <fullName evidence="13">Coatomer subunit gamma</fullName>
    </recommendedName>
</protein>
<dbReference type="InterPro" id="IPR017106">
    <property type="entry name" value="Coatomer_gsu"/>
</dbReference>
<dbReference type="GO" id="GO:0006888">
    <property type="term" value="P:endoplasmic reticulum to Golgi vesicle-mediated transport"/>
    <property type="evidence" value="ECO:0007669"/>
    <property type="project" value="TreeGrafter"/>
</dbReference>
<comment type="similarity">
    <text evidence="2 13">Belongs to the COPG family.</text>
</comment>
<dbReference type="Proteomes" id="UP000041254">
    <property type="component" value="Unassembled WGS sequence"/>
</dbReference>
<feature type="domain" description="Clathrin/coatomer adaptor adaptin-like N-terminal" evidence="15">
    <location>
        <begin position="41"/>
        <end position="556"/>
    </location>
</feature>